<dbReference type="PANTHER" id="PTHR48312:SF1">
    <property type="entry name" value="SULFOTRANSFERASE"/>
    <property type="match status" value="1"/>
</dbReference>
<keyword evidence="2" id="KW-1185">Reference proteome</keyword>
<evidence type="ECO:0000313" key="2">
    <source>
        <dbReference type="Proteomes" id="UP001324427"/>
    </source>
</evidence>
<protein>
    <submittedName>
        <fullName evidence="1">Uncharacterized protein</fullName>
    </submittedName>
</protein>
<evidence type="ECO:0000313" key="1">
    <source>
        <dbReference type="EMBL" id="KAK4550018.1"/>
    </source>
</evidence>
<proteinExistence type="predicted"/>
<dbReference type="InterPro" id="IPR027417">
    <property type="entry name" value="P-loop_NTPase"/>
</dbReference>
<gene>
    <name evidence="1" type="ORF">LTR36_002985</name>
</gene>
<organism evidence="1 2">
    <name type="scientific">Oleoguttula mirabilis</name>
    <dbReference type="NCBI Taxonomy" id="1507867"/>
    <lineage>
        <taxon>Eukaryota</taxon>
        <taxon>Fungi</taxon>
        <taxon>Dikarya</taxon>
        <taxon>Ascomycota</taxon>
        <taxon>Pezizomycotina</taxon>
        <taxon>Dothideomycetes</taxon>
        <taxon>Dothideomycetidae</taxon>
        <taxon>Mycosphaerellales</taxon>
        <taxon>Teratosphaeriaceae</taxon>
        <taxon>Oleoguttula</taxon>
    </lineage>
</organism>
<dbReference type="Proteomes" id="UP001324427">
    <property type="component" value="Unassembled WGS sequence"/>
</dbReference>
<name>A0AAV9JWM3_9PEZI</name>
<dbReference type="AlphaFoldDB" id="A0AAV9JWM3"/>
<comment type="caution">
    <text evidence="1">The sequence shown here is derived from an EMBL/GenBank/DDBJ whole genome shotgun (WGS) entry which is preliminary data.</text>
</comment>
<dbReference type="SUPFAM" id="SSF52540">
    <property type="entry name" value="P-loop containing nucleoside triphosphate hydrolases"/>
    <property type="match status" value="1"/>
</dbReference>
<dbReference type="Gene3D" id="3.40.50.300">
    <property type="entry name" value="P-loop containing nucleotide triphosphate hydrolases"/>
    <property type="match status" value="1"/>
</dbReference>
<dbReference type="EMBL" id="JAVFHQ010000002">
    <property type="protein sequence ID" value="KAK4550018.1"/>
    <property type="molecule type" value="Genomic_DNA"/>
</dbReference>
<dbReference type="PANTHER" id="PTHR48312">
    <property type="match status" value="1"/>
</dbReference>
<reference evidence="1 2" key="1">
    <citation type="submission" date="2021-11" db="EMBL/GenBank/DDBJ databases">
        <title>Black yeast isolated from Biological Soil Crust.</title>
        <authorList>
            <person name="Kurbessoian T."/>
        </authorList>
    </citation>
    <scope>NUCLEOTIDE SEQUENCE [LARGE SCALE GENOMIC DNA]</scope>
    <source>
        <strain evidence="1 2">CCFEE 5522</strain>
    </source>
</reference>
<sequence length="262" mass="30049">MFGRETYQAAWARLEENVGYVETEGKVPWISDHAASCIRKEVILSWLREGKCIEEGGNPTVFTASFMESLSPILLIRHPALAVPSWYRKQKPLLCQTLHDEDFKVCTTLAWSRMVFEYCQHLASQRNAALPAETEQDAAEDHSHRIPIVVDAEDVVYNTRSTMETLCSLLHLDPAGVQYSWDPVPDEEIPDYPMRRAFFLDIMKSTGVQHRTEDAAEQHINLDTETARWTAEFGVEDAQALREIVEAELPNYKYLRQYKLSV</sequence>
<accession>A0AAV9JWM3</accession>